<accession>A0AAU9IRN0</accession>
<dbReference type="GO" id="GO:0070402">
    <property type="term" value="F:NADPH binding"/>
    <property type="evidence" value="ECO:0007669"/>
    <property type="project" value="TreeGrafter"/>
</dbReference>
<evidence type="ECO:0000313" key="5">
    <source>
        <dbReference type="Proteomes" id="UP001162131"/>
    </source>
</evidence>
<dbReference type="Gene3D" id="3.40.50.720">
    <property type="entry name" value="NAD(P)-binding Rossmann-like Domain"/>
    <property type="match status" value="1"/>
</dbReference>
<dbReference type="Pfam" id="PF08240">
    <property type="entry name" value="ADH_N"/>
    <property type="match status" value="1"/>
</dbReference>
<protein>
    <recommendedName>
        <fullName evidence="3">Enoyl reductase (ER) domain-containing protein</fullName>
    </recommendedName>
</protein>
<gene>
    <name evidence="4" type="ORF">BSTOLATCC_MIC15831</name>
</gene>
<dbReference type="SUPFAM" id="SSF50129">
    <property type="entry name" value="GroES-like"/>
    <property type="match status" value="1"/>
</dbReference>
<dbReference type="InterPro" id="IPR013149">
    <property type="entry name" value="ADH-like_C"/>
</dbReference>
<evidence type="ECO:0000313" key="4">
    <source>
        <dbReference type="EMBL" id="CAG9316401.1"/>
    </source>
</evidence>
<organism evidence="4 5">
    <name type="scientific">Blepharisma stoltei</name>
    <dbReference type="NCBI Taxonomy" id="1481888"/>
    <lineage>
        <taxon>Eukaryota</taxon>
        <taxon>Sar</taxon>
        <taxon>Alveolata</taxon>
        <taxon>Ciliophora</taxon>
        <taxon>Postciliodesmatophora</taxon>
        <taxon>Heterotrichea</taxon>
        <taxon>Heterotrichida</taxon>
        <taxon>Blepharismidae</taxon>
        <taxon>Blepharisma</taxon>
    </lineage>
</organism>
<dbReference type="InterPro" id="IPR013154">
    <property type="entry name" value="ADH-like_N"/>
</dbReference>
<dbReference type="SUPFAM" id="SSF51735">
    <property type="entry name" value="NAD(P)-binding Rossmann-fold domains"/>
    <property type="match status" value="1"/>
</dbReference>
<dbReference type="SMART" id="SM00829">
    <property type="entry name" value="PKS_ER"/>
    <property type="match status" value="1"/>
</dbReference>
<dbReference type="Proteomes" id="UP001162131">
    <property type="component" value="Unassembled WGS sequence"/>
</dbReference>
<sequence length="334" mass="36102">MEVQSATGVRIHTYGDLDSIAVEQIPIPDLGETQILIRVECAPINVSDLMQALGHYARDPLPHTLGKEGSGTVIKSGTHPYAQSLVGKRVSFAASVEGFGTYSDYLVTSAFMAFPLKDSVTFEQAASLIVNPMTVALMVERLKEGNHKSVVINAAASALGKMLIRWCKLLNITTVNLVRRQEQADILASIGAEHVFNTSDAGWKDAAKALTTQHGTKIGFDAIAGSSTQDMLDLLVEEGVVHVYGGLSGQPAQAGPMSLIGGDKTVRGLWLTKWLRILSNEKKAEIGSQVQDLIGDVLKTEYHSEVTLDGVKDALKQYSDKKTDSKFLVRPRRA</sequence>
<name>A0AAU9IRN0_9CILI</name>
<dbReference type="InterPro" id="IPR036291">
    <property type="entry name" value="NAD(P)-bd_dom_sf"/>
</dbReference>
<evidence type="ECO:0000256" key="2">
    <source>
        <dbReference type="ARBA" id="ARBA00023002"/>
    </source>
</evidence>
<dbReference type="InterPro" id="IPR020843">
    <property type="entry name" value="ER"/>
</dbReference>
<keyword evidence="5" id="KW-1185">Reference proteome</keyword>
<dbReference type="Pfam" id="PF00107">
    <property type="entry name" value="ADH_zinc_N"/>
    <property type="match status" value="1"/>
</dbReference>
<reference evidence="4" key="1">
    <citation type="submission" date="2021-09" db="EMBL/GenBank/DDBJ databases">
        <authorList>
            <consortium name="AG Swart"/>
            <person name="Singh M."/>
            <person name="Singh A."/>
            <person name="Seah K."/>
            <person name="Emmerich C."/>
        </authorList>
    </citation>
    <scope>NUCLEOTIDE SEQUENCE</scope>
    <source>
        <strain evidence="4">ATCC30299</strain>
    </source>
</reference>
<comment type="caution">
    <text evidence="4">The sequence shown here is derived from an EMBL/GenBank/DDBJ whole genome shotgun (WGS) entry which is preliminary data.</text>
</comment>
<dbReference type="GO" id="GO:0016651">
    <property type="term" value="F:oxidoreductase activity, acting on NAD(P)H"/>
    <property type="evidence" value="ECO:0007669"/>
    <property type="project" value="TreeGrafter"/>
</dbReference>
<keyword evidence="2" id="KW-0560">Oxidoreductase</keyword>
<dbReference type="AlphaFoldDB" id="A0AAU9IRN0"/>
<feature type="domain" description="Enoyl reductase (ER)" evidence="3">
    <location>
        <begin position="15"/>
        <end position="329"/>
    </location>
</feature>
<dbReference type="EMBL" id="CAJZBQ010000015">
    <property type="protein sequence ID" value="CAG9316401.1"/>
    <property type="molecule type" value="Genomic_DNA"/>
</dbReference>
<dbReference type="Gene3D" id="3.90.180.10">
    <property type="entry name" value="Medium-chain alcohol dehydrogenases, catalytic domain"/>
    <property type="match status" value="1"/>
</dbReference>
<evidence type="ECO:0000256" key="1">
    <source>
        <dbReference type="ARBA" id="ARBA00022857"/>
    </source>
</evidence>
<proteinExistence type="predicted"/>
<dbReference type="PANTHER" id="PTHR48106:SF18">
    <property type="entry name" value="QUINONE OXIDOREDUCTASE PIG3"/>
    <property type="match status" value="1"/>
</dbReference>
<dbReference type="PANTHER" id="PTHR48106">
    <property type="entry name" value="QUINONE OXIDOREDUCTASE PIG3-RELATED"/>
    <property type="match status" value="1"/>
</dbReference>
<dbReference type="InterPro" id="IPR011032">
    <property type="entry name" value="GroES-like_sf"/>
</dbReference>
<keyword evidence="1" id="KW-0521">NADP</keyword>
<evidence type="ECO:0000259" key="3">
    <source>
        <dbReference type="SMART" id="SM00829"/>
    </source>
</evidence>